<feature type="coiled-coil region" evidence="5">
    <location>
        <begin position="404"/>
        <end position="431"/>
    </location>
</feature>
<comment type="subunit">
    <text evidence="2 5">Homopentamer.</text>
</comment>
<keyword evidence="8" id="KW-0282">Flagellum</keyword>
<dbReference type="PANTHER" id="PTHR30288:SF0">
    <property type="entry name" value="FLAGELLAR HOOK-ASSOCIATED PROTEIN 2"/>
    <property type="match status" value="1"/>
</dbReference>
<dbReference type="AlphaFoldDB" id="A0A1I6GIS4"/>
<dbReference type="Proteomes" id="UP000199290">
    <property type="component" value="Unassembled WGS sequence"/>
</dbReference>
<evidence type="ECO:0000256" key="5">
    <source>
        <dbReference type="RuleBase" id="RU362066"/>
    </source>
</evidence>
<dbReference type="InterPro" id="IPR003481">
    <property type="entry name" value="FliD_N"/>
</dbReference>
<dbReference type="Pfam" id="PF07195">
    <property type="entry name" value="FliD_C"/>
    <property type="match status" value="1"/>
</dbReference>
<keyword evidence="8" id="KW-0969">Cilium</keyword>
<name>A0A1I6GIS4_9GAMM</name>
<feature type="domain" description="Flagellar hook-associated protein 2 N-terminal" evidence="6">
    <location>
        <begin position="11"/>
        <end position="109"/>
    </location>
</feature>
<dbReference type="RefSeq" id="WP_091986489.1">
    <property type="nucleotide sequence ID" value="NZ_FOYV01000001.1"/>
</dbReference>
<comment type="function">
    <text evidence="5">Required for morphogenesis and for the elongation of the flagellar filament by facilitating polymerization of the flagellin monomers at the tip of growing filament. Forms a capping structure, which prevents flagellin subunits (transported through the central channel of the flagellum) from leaking out without polymerization at the distal end.</text>
</comment>
<keyword evidence="8" id="KW-0966">Cell projection</keyword>
<organism evidence="8 9">
    <name type="scientific">Marinobacter gudaonensis</name>
    <dbReference type="NCBI Taxonomy" id="375760"/>
    <lineage>
        <taxon>Bacteria</taxon>
        <taxon>Pseudomonadati</taxon>
        <taxon>Pseudomonadota</taxon>
        <taxon>Gammaproteobacteria</taxon>
        <taxon>Pseudomonadales</taxon>
        <taxon>Marinobacteraceae</taxon>
        <taxon>Marinobacter</taxon>
    </lineage>
</organism>
<evidence type="ECO:0000256" key="1">
    <source>
        <dbReference type="ARBA" id="ARBA00009764"/>
    </source>
</evidence>
<dbReference type="PANTHER" id="PTHR30288">
    <property type="entry name" value="FLAGELLAR CAP/ASSEMBLY PROTEIN FLID"/>
    <property type="match status" value="1"/>
</dbReference>
<feature type="domain" description="Flagellar hook-associated protein 2 C-terminal" evidence="7">
    <location>
        <begin position="224"/>
        <end position="448"/>
    </location>
</feature>
<dbReference type="STRING" id="375760.SAMN04488073_0912"/>
<dbReference type="OrthoDB" id="9810816at2"/>
<evidence type="ECO:0000259" key="6">
    <source>
        <dbReference type="Pfam" id="PF02465"/>
    </source>
</evidence>
<comment type="similarity">
    <text evidence="1 5">Belongs to the FliD family.</text>
</comment>
<dbReference type="EMBL" id="FOYV01000001">
    <property type="protein sequence ID" value="SFR42084.1"/>
    <property type="molecule type" value="Genomic_DNA"/>
</dbReference>
<protein>
    <recommendedName>
        <fullName evidence="5">Flagellar hook-associated protein 2</fullName>
        <shortName evidence="5">HAP2</shortName>
    </recommendedName>
    <alternativeName>
        <fullName evidence="5">Flagellar cap protein</fullName>
    </alternativeName>
</protein>
<dbReference type="GO" id="GO:0005576">
    <property type="term" value="C:extracellular region"/>
    <property type="evidence" value="ECO:0007669"/>
    <property type="project" value="UniProtKB-SubCell"/>
</dbReference>
<dbReference type="GO" id="GO:0071973">
    <property type="term" value="P:bacterial-type flagellum-dependent cell motility"/>
    <property type="evidence" value="ECO:0007669"/>
    <property type="project" value="TreeGrafter"/>
</dbReference>
<evidence type="ECO:0000259" key="7">
    <source>
        <dbReference type="Pfam" id="PF07195"/>
    </source>
</evidence>
<evidence type="ECO:0000256" key="2">
    <source>
        <dbReference type="ARBA" id="ARBA00011255"/>
    </source>
</evidence>
<sequence length="470" mass="48865">MAGISSLGAGSGIFSADLVDQLVNAERRPVELRLNRRESEAQTKISAFGALKGALEALKKPLETLSAPEGLKALTASSSNESVATVNVDPSVASRGSYSVNVTQLAQAQSLASGTFADKDTTTIGTGTLTFTVNGVSTDVTVDGSNNTLQGLADSINDANAGLSAGIVDTGSGFRLVLSSDESGLDNAIQVSVADGDGNNTDASGLSQFAFDGTTSNLTETVAAKDALLEVNGISVSRSSNTVEDVVQGVTFDVKSVGTSTVKVERDPDEVAGRVQEFVDKYNALQDIIDKASGYNADTGVGGILSGDSTIRNIERDLRSALTTVPAGMENSTVRTLADLGIKTEPSSGKLEFDAAVFKEKLEANPEAVTALFSEQNGVDGIAGKIEATIESYLASDGAISGRTKGLNNALDQIQEQRDRLELRMETYRERLVAQFSAADSLIAQLNNTGNYVSQQLAAIAPKQSSGSQQ</sequence>
<dbReference type="InterPro" id="IPR010809">
    <property type="entry name" value="FliD_C"/>
</dbReference>
<dbReference type="GO" id="GO:0009421">
    <property type="term" value="C:bacterial-type flagellum filament cap"/>
    <property type="evidence" value="ECO:0007669"/>
    <property type="project" value="InterPro"/>
</dbReference>
<evidence type="ECO:0000256" key="3">
    <source>
        <dbReference type="ARBA" id="ARBA00023054"/>
    </source>
</evidence>
<gene>
    <name evidence="8" type="ORF">SAMN04488073_0912</name>
</gene>
<keyword evidence="9" id="KW-1185">Reference proteome</keyword>
<dbReference type="InterPro" id="IPR040026">
    <property type="entry name" value="FliD"/>
</dbReference>
<keyword evidence="4 5" id="KW-0975">Bacterial flagellum</keyword>
<dbReference type="Pfam" id="PF02465">
    <property type="entry name" value="FliD_N"/>
    <property type="match status" value="1"/>
</dbReference>
<evidence type="ECO:0000313" key="9">
    <source>
        <dbReference type="Proteomes" id="UP000199290"/>
    </source>
</evidence>
<reference evidence="9" key="1">
    <citation type="submission" date="2016-10" db="EMBL/GenBank/DDBJ databases">
        <authorList>
            <person name="Varghese N."/>
            <person name="Submissions S."/>
        </authorList>
    </citation>
    <scope>NUCLEOTIDE SEQUENCE [LARGE SCALE GENOMIC DNA]</scope>
    <source>
        <strain evidence="9">CGMCC 1.6294</strain>
    </source>
</reference>
<evidence type="ECO:0000313" key="8">
    <source>
        <dbReference type="EMBL" id="SFR42084.1"/>
    </source>
</evidence>
<dbReference type="GO" id="GO:0009424">
    <property type="term" value="C:bacterial-type flagellum hook"/>
    <property type="evidence" value="ECO:0007669"/>
    <property type="project" value="UniProtKB-UniRule"/>
</dbReference>
<evidence type="ECO:0000256" key="4">
    <source>
        <dbReference type="ARBA" id="ARBA00023143"/>
    </source>
</evidence>
<comment type="subcellular location">
    <subcellularLocation>
        <location evidence="5">Secreted</location>
    </subcellularLocation>
    <subcellularLocation>
        <location evidence="5">Bacterial flagellum</location>
    </subcellularLocation>
</comment>
<accession>A0A1I6GIS4</accession>
<dbReference type="GO" id="GO:0007155">
    <property type="term" value="P:cell adhesion"/>
    <property type="evidence" value="ECO:0007669"/>
    <property type="project" value="InterPro"/>
</dbReference>
<keyword evidence="3 5" id="KW-0175">Coiled coil</keyword>
<proteinExistence type="inferred from homology"/>
<keyword evidence="5" id="KW-0964">Secreted</keyword>